<evidence type="ECO:0000256" key="1">
    <source>
        <dbReference type="SAM" id="MobiDB-lite"/>
    </source>
</evidence>
<name>A5AD79_VITVI</name>
<feature type="region of interest" description="Disordered" evidence="1">
    <location>
        <begin position="105"/>
        <end position="136"/>
    </location>
</feature>
<feature type="compositionally biased region" description="Basic and acidic residues" evidence="1">
    <location>
        <begin position="108"/>
        <end position="122"/>
    </location>
</feature>
<feature type="compositionally biased region" description="Acidic residues" evidence="1">
    <location>
        <begin position="123"/>
        <end position="135"/>
    </location>
</feature>
<dbReference type="ExpressionAtlas" id="A5AD79">
    <property type="expression patterns" value="baseline and differential"/>
</dbReference>
<proteinExistence type="predicted"/>
<gene>
    <name evidence="2" type="ORF">VITISV_025823</name>
</gene>
<sequence>MPAREVGFQLLSGGFNDKIADASTSQAELQFDQVSPELSVEGLVKNSVDLNKDQSLYTSGKGGKTLLILVKLNASGYDAIRITRIETSFECDTFIPTFGTSTFHPCRRGGDLTERDDDHDSPEGDDDGSEYESDSTDIQMLEAIFTRMKMTVQEFIGKSD</sequence>
<dbReference type="EMBL" id="AM423595">
    <property type="protein sequence ID" value="CAN68905.1"/>
    <property type="molecule type" value="Genomic_DNA"/>
</dbReference>
<dbReference type="AlphaFoldDB" id="A5AD79"/>
<reference evidence="2" key="1">
    <citation type="journal article" date="2007" name="PLoS ONE">
        <title>The first genome sequence of an elite grapevine cultivar (Pinot noir Vitis vinifera L.): coping with a highly heterozygous genome.</title>
        <authorList>
            <person name="Velasco R."/>
            <person name="Zharkikh A."/>
            <person name="Troggio M."/>
            <person name="Cartwright D.A."/>
            <person name="Cestaro A."/>
            <person name="Pruss D."/>
            <person name="Pindo M."/>
            <person name="FitzGerald L.M."/>
            <person name="Vezzulli S."/>
            <person name="Reid J."/>
            <person name="Malacarne G."/>
            <person name="Iliev D."/>
            <person name="Coppola G."/>
            <person name="Wardell B."/>
            <person name="Micheletti D."/>
            <person name="Macalma T."/>
            <person name="Facci M."/>
            <person name="Mitchell J.T."/>
            <person name="Perazzolli M."/>
            <person name="Eldredge G."/>
            <person name="Gatto P."/>
            <person name="Oyzerski R."/>
            <person name="Moretto M."/>
            <person name="Gutin N."/>
            <person name="Stefanini M."/>
            <person name="Chen Y."/>
            <person name="Segala C."/>
            <person name="Davenport C."/>
            <person name="Dematte L."/>
            <person name="Mraz A."/>
            <person name="Battilana J."/>
            <person name="Stormo K."/>
            <person name="Costa F."/>
            <person name="Tao Q."/>
            <person name="Si-Ammour A."/>
            <person name="Harkins T."/>
            <person name="Lackey A."/>
            <person name="Perbost C."/>
            <person name="Taillon B."/>
            <person name="Stella A."/>
            <person name="Solovyev V."/>
            <person name="Fawcett J.A."/>
            <person name="Sterck L."/>
            <person name="Vandepoele K."/>
            <person name="Grando S.M."/>
            <person name="Toppo S."/>
            <person name="Moser C."/>
            <person name="Lanchbury J."/>
            <person name="Bogden R."/>
            <person name="Skolnick M."/>
            <person name="Sgaramella V."/>
            <person name="Bhatnagar S.K."/>
            <person name="Fontana P."/>
            <person name="Gutin A."/>
            <person name="Van de Peer Y."/>
            <person name="Salamini F."/>
            <person name="Viola R."/>
        </authorList>
    </citation>
    <scope>NUCLEOTIDE SEQUENCE</scope>
</reference>
<organism evidence="2">
    <name type="scientific">Vitis vinifera</name>
    <name type="common">Grape</name>
    <dbReference type="NCBI Taxonomy" id="29760"/>
    <lineage>
        <taxon>Eukaryota</taxon>
        <taxon>Viridiplantae</taxon>
        <taxon>Streptophyta</taxon>
        <taxon>Embryophyta</taxon>
        <taxon>Tracheophyta</taxon>
        <taxon>Spermatophyta</taxon>
        <taxon>Magnoliopsida</taxon>
        <taxon>eudicotyledons</taxon>
        <taxon>Gunneridae</taxon>
        <taxon>Pentapetalae</taxon>
        <taxon>rosids</taxon>
        <taxon>Vitales</taxon>
        <taxon>Vitaceae</taxon>
        <taxon>Viteae</taxon>
        <taxon>Vitis</taxon>
    </lineage>
</organism>
<accession>A5AD79</accession>
<evidence type="ECO:0000313" key="2">
    <source>
        <dbReference type="EMBL" id="CAN68905.1"/>
    </source>
</evidence>
<protein>
    <submittedName>
        <fullName evidence="2">Uncharacterized protein</fullName>
    </submittedName>
</protein>